<dbReference type="Gene3D" id="3.30.70.100">
    <property type="match status" value="1"/>
</dbReference>
<dbReference type="CDD" id="cd00371">
    <property type="entry name" value="HMA"/>
    <property type="match status" value="1"/>
</dbReference>
<dbReference type="InterPro" id="IPR036163">
    <property type="entry name" value="HMA_dom_sf"/>
</dbReference>
<evidence type="ECO:0000313" key="7">
    <source>
        <dbReference type="EMBL" id="KAK1260377.1"/>
    </source>
</evidence>
<evidence type="ECO:0000256" key="1">
    <source>
        <dbReference type="ARBA" id="ARBA00022481"/>
    </source>
</evidence>
<reference evidence="7" key="2">
    <citation type="submission" date="2023-06" db="EMBL/GenBank/DDBJ databases">
        <authorList>
            <person name="Ma L."/>
            <person name="Liu K.-W."/>
            <person name="Li Z."/>
            <person name="Hsiao Y.-Y."/>
            <person name="Qi Y."/>
            <person name="Fu T."/>
            <person name="Tang G."/>
            <person name="Zhang D."/>
            <person name="Sun W.-H."/>
            <person name="Liu D.-K."/>
            <person name="Li Y."/>
            <person name="Chen G.-Z."/>
            <person name="Liu X.-D."/>
            <person name="Liao X.-Y."/>
            <person name="Jiang Y.-T."/>
            <person name="Yu X."/>
            <person name="Hao Y."/>
            <person name="Huang J."/>
            <person name="Zhao X.-W."/>
            <person name="Ke S."/>
            <person name="Chen Y.-Y."/>
            <person name="Wu W.-L."/>
            <person name="Hsu J.-L."/>
            <person name="Lin Y.-F."/>
            <person name="Huang M.-D."/>
            <person name="Li C.-Y."/>
            <person name="Huang L."/>
            <person name="Wang Z.-W."/>
            <person name="Zhao X."/>
            <person name="Zhong W.-Y."/>
            <person name="Peng D.-H."/>
            <person name="Ahmad S."/>
            <person name="Lan S."/>
            <person name="Zhang J.-S."/>
            <person name="Tsai W.-C."/>
            <person name="Van De Peer Y."/>
            <person name="Liu Z.-J."/>
        </authorList>
    </citation>
    <scope>NUCLEOTIDE SEQUENCE</scope>
    <source>
        <strain evidence="7">SCP</strain>
        <tissue evidence="7">Leaves</tissue>
    </source>
</reference>
<dbReference type="Proteomes" id="UP001179952">
    <property type="component" value="Unassembled WGS sequence"/>
</dbReference>
<evidence type="ECO:0000259" key="6">
    <source>
        <dbReference type="PROSITE" id="PS50846"/>
    </source>
</evidence>
<evidence type="ECO:0000256" key="3">
    <source>
        <dbReference type="ARBA" id="ARBA00023289"/>
    </source>
</evidence>
<name>A0AAV9A8A2_ACOGR</name>
<dbReference type="SUPFAM" id="SSF55008">
    <property type="entry name" value="HMA, heavy metal-associated domain"/>
    <property type="match status" value="1"/>
</dbReference>
<evidence type="ECO:0000256" key="5">
    <source>
        <dbReference type="SAM" id="MobiDB-lite"/>
    </source>
</evidence>
<evidence type="ECO:0000256" key="4">
    <source>
        <dbReference type="ARBA" id="ARBA00024045"/>
    </source>
</evidence>
<protein>
    <recommendedName>
        <fullName evidence="6">HMA domain-containing protein</fullName>
    </recommendedName>
</protein>
<keyword evidence="2" id="KW-0479">Metal-binding</keyword>
<dbReference type="PANTHER" id="PTHR45868">
    <property type="entry name" value="HEAVY METAL-ASSOCIATED ISOPRENYLATED PLANT PROTEIN 33-RELATED"/>
    <property type="match status" value="1"/>
</dbReference>
<dbReference type="GO" id="GO:0046872">
    <property type="term" value="F:metal ion binding"/>
    <property type="evidence" value="ECO:0007669"/>
    <property type="project" value="UniProtKB-KW"/>
</dbReference>
<keyword evidence="3" id="KW-0449">Lipoprotein</keyword>
<feature type="region of interest" description="Disordered" evidence="5">
    <location>
        <begin position="53"/>
        <end position="122"/>
    </location>
</feature>
<evidence type="ECO:0000256" key="2">
    <source>
        <dbReference type="ARBA" id="ARBA00022723"/>
    </source>
</evidence>
<reference evidence="7" key="1">
    <citation type="journal article" date="2023" name="Nat. Commun.">
        <title>Diploid and tetraploid genomes of Acorus and the evolution of monocots.</title>
        <authorList>
            <person name="Ma L."/>
            <person name="Liu K.W."/>
            <person name="Li Z."/>
            <person name="Hsiao Y.Y."/>
            <person name="Qi Y."/>
            <person name="Fu T."/>
            <person name="Tang G.D."/>
            <person name="Zhang D."/>
            <person name="Sun W.H."/>
            <person name="Liu D.K."/>
            <person name="Li Y."/>
            <person name="Chen G.Z."/>
            <person name="Liu X.D."/>
            <person name="Liao X.Y."/>
            <person name="Jiang Y.T."/>
            <person name="Yu X."/>
            <person name="Hao Y."/>
            <person name="Huang J."/>
            <person name="Zhao X.W."/>
            <person name="Ke S."/>
            <person name="Chen Y.Y."/>
            <person name="Wu W.L."/>
            <person name="Hsu J.L."/>
            <person name="Lin Y.F."/>
            <person name="Huang M.D."/>
            <person name="Li C.Y."/>
            <person name="Huang L."/>
            <person name="Wang Z.W."/>
            <person name="Zhao X."/>
            <person name="Zhong W.Y."/>
            <person name="Peng D.H."/>
            <person name="Ahmad S."/>
            <person name="Lan S."/>
            <person name="Zhang J.S."/>
            <person name="Tsai W.C."/>
            <person name="Van de Peer Y."/>
            <person name="Liu Z.J."/>
        </authorList>
    </citation>
    <scope>NUCLEOTIDE SEQUENCE</scope>
    <source>
        <strain evidence="7">SCP</strain>
    </source>
</reference>
<feature type="domain" description="HMA" evidence="6">
    <location>
        <begin position="13"/>
        <end position="79"/>
    </location>
</feature>
<dbReference type="EMBL" id="JAUJYN010000011">
    <property type="protein sequence ID" value="KAK1260377.1"/>
    <property type="molecule type" value="Genomic_DNA"/>
</dbReference>
<gene>
    <name evidence="7" type="ORF">QJS04_geneDACA002142</name>
</gene>
<accession>A0AAV9A8A2</accession>
<comment type="similarity">
    <text evidence="4">Belongs to the HIPP family.</text>
</comment>
<keyword evidence="1" id="KW-0488">Methylation</keyword>
<dbReference type="PANTHER" id="PTHR45868:SF80">
    <property type="entry name" value="F15K9.8-RELATED"/>
    <property type="match status" value="1"/>
</dbReference>
<dbReference type="AlphaFoldDB" id="A0AAV9A8A2"/>
<evidence type="ECO:0000313" key="8">
    <source>
        <dbReference type="Proteomes" id="UP001179952"/>
    </source>
</evidence>
<keyword evidence="3" id="KW-0636">Prenylation</keyword>
<keyword evidence="8" id="KW-1185">Reference proteome</keyword>
<sequence length="122" mass="13837">MVNKEEASEPLKYQTWVLKVPIHCEGCKRKVKKVLHSIDGVYTTAIDSQLQKVTVTGSSNRSRRQRRRRESRRTPLQKAAVTPSPPRNRPPRAAAAEARKRGRRREPVEPPPPQPSTPQAVD</sequence>
<proteinExistence type="inferred from homology"/>
<organism evidence="7 8">
    <name type="scientific">Acorus gramineus</name>
    <name type="common">Dwarf sweet flag</name>
    <dbReference type="NCBI Taxonomy" id="55184"/>
    <lineage>
        <taxon>Eukaryota</taxon>
        <taxon>Viridiplantae</taxon>
        <taxon>Streptophyta</taxon>
        <taxon>Embryophyta</taxon>
        <taxon>Tracheophyta</taxon>
        <taxon>Spermatophyta</taxon>
        <taxon>Magnoliopsida</taxon>
        <taxon>Liliopsida</taxon>
        <taxon>Acoraceae</taxon>
        <taxon>Acorus</taxon>
    </lineage>
</organism>
<dbReference type="InterPro" id="IPR006121">
    <property type="entry name" value="HMA_dom"/>
</dbReference>
<comment type="caution">
    <text evidence="7">The sequence shown here is derived from an EMBL/GenBank/DDBJ whole genome shotgun (WGS) entry which is preliminary data.</text>
</comment>
<dbReference type="Pfam" id="PF00403">
    <property type="entry name" value="HMA"/>
    <property type="match status" value="1"/>
</dbReference>
<dbReference type="PROSITE" id="PS50846">
    <property type="entry name" value="HMA_2"/>
    <property type="match status" value="1"/>
</dbReference>
<feature type="compositionally biased region" description="Basic residues" evidence="5">
    <location>
        <begin position="61"/>
        <end position="71"/>
    </location>
</feature>